<feature type="compositionally biased region" description="Polar residues" evidence="2">
    <location>
        <begin position="458"/>
        <end position="482"/>
    </location>
</feature>
<feature type="compositionally biased region" description="Polar residues" evidence="2">
    <location>
        <begin position="2608"/>
        <end position="2622"/>
    </location>
</feature>
<evidence type="ECO:0000256" key="2">
    <source>
        <dbReference type="SAM" id="MobiDB-lite"/>
    </source>
</evidence>
<dbReference type="Proteomes" id="UP000515154">
    <property type="component" value="Linkage group LG4"/>
</dbReference>
<feature type="compositionally biased region" description="Polar residues" evidence="2">
    <location>
        <begin position="335"/>
        <end position="346"/>
    </location>
</feature>
<feature type="compositionally biased region" description="Low complexity" evidence="2">
    <location>
        <begin position="1685"/>
        <end position="1700"/>
    </location>
</feature>
<feature type="compositionally biased region" description="Polar residues" evidence="2">
    <location>
        <begin position="363"/>
        <end position="390"/>
    </location>
</feature>
<feature type="compositionally biased region" description="Basic and acidic residues" evidence="2">
    <location>
        <begin position="2662"/>
        <end position="2674"/>
    </location>
</feature>
<evidence type="ECO:0000259" key="3">
    <source>
        <dbReference type="Pfam" id="PF09469"/>
    </source>
</evidence>
<feature type="region of interest" description="Disordered" evidence="2">
    <location>
        <begin position="1225"/>
        <end position="1247"/>
    </location>
</feature>
<feature type="region of interest" description="Disordered" evidence="2">
    <location>
        <begin position="2608"/>
        <end position="2723"/>
    </location>
</feature>
<feature type="region of interest" description="Disordered" evidence="2">
    <location>
        <begin position="1515"/>
        <end position="1535"/>
    </location>
</feature>
<feature type="compositionally biased region" description="Polar residues" evidence="2">
    <location>
        <begin position="956"/>
        <end position="965"/>
    </location>
</feature>
<sequence length="2795" mass="316178">MLKWTNTIESSKSLSPKKGSVIVMKGKVKKSSPRRENGTPSKPSLKTTPAPVAGKPTSLPQNQNLTDPNRNQTPESKTEHTLASNKGQTTNQSNKPQPIQTGLVKDPVTGPRGNLNGSSTPLPDNHLYQQNQGTPTNTSPQPQIPLSDNVPQNIPQSQSPQSNPDFYNSSPQRMASPSSPPQRPSSPPHPKLVSQTLTRDAYPSPKHQAPSQPYSSSLQTPHSHTNSPSPKHTNLNTTSHQPQYSSHASSVHHGQKPSGSPRQNPVPYQQSDQYYPHEAEREATFQQEQYDQHMYDAEYNQPDNYYDNSPQQSHGHRRPSIPNDHGQIHGRQSPHPAQNYRNSGSNQGSGGYPPSANDFYRTESPQRASDLDNSPYTHQSNQNAAMQHSPGSHRSRSRTRKGSTSPRNVNNQDYIPEHDGYGRDMAPAVDQRYPPEYYDTPMQEQQDPYAYAEDLPMSQPSANVTNSPRVPGTQSPRSQIPSSPGRHMQHSPTSNMPSSTKAQYTENKHRRTPSPQMGTQFMGTSHSPHQQKINSNQNMRGLDQKPTNYNTQGHSPYSPTKMEQYSPDDYGSYPMQNGNNQFEGYSPNVPQMGTQHLQGHYSAQHQQGSHMTAYSSEYNNQDQRHNFRRNSYSSSSARAGPQGHYNPENVDTSFQVKAPLKHVDSNTPTKRAPRSPKTPLALPLGAKQPPSPSTVARALKVDMREKTPTKNQQYPLTTQAKPMLPPIPKKEIFVTFPDKQMTKHFIDPNMAMMDLLVQLAASKRLNPSAHVLVAVSERDNEPIDYKANQPVGLVESHRVNLLPKEQCKTPPYAVGTGNDNKMDKPLPFEDINLPPGKISPDKVYEIYQPGPNLISPNQMTYRLTINLPHAQKVVRRMSANHPLHELHQSVCEEKNLDPNVFVLQRPDKPGSVINLKYTLQELGLQQHELNLVHKASTDHYMSVPDLSPTSWIADPTKSSQSQGPSKNYIHMPPPKDTRRKKGFFSFLKKDKKDKSRSLSPTSFSELADTIENWMTSFFSGNSGKQRPTSMFSPVTESLENYMKKPKKSTKSKPAPPPPTSTMPGGVANPVQSHVSNTLPQPGSSSSQGETFQNTGHTLGYSNQPAYDSRSSSQSSGRIEPTSAHGCHITPPSPDARQFSPSQSPLNVKQQPQFHSHPDLPSQFEVNKIGTDSITYMESNNNRHIKSKSVNIAEIHAAPYSKSDVDISKTVPGLHLQKTANDMYASPYKKRKPAPPPPPGGPQVSPSIQNMRRKAFPIARLDSSLYSALSTSCGSSTSSLDRTFYNENECKTPVIAIKTGSSLNERTLHADVLEYNFRNREKNRRYTDSFPDKPAPAACSIVDGTDGMTHPADASILAATDLSDSLEELTKIQRPCSFVAPPPPLTPPPSEPPSTVPSPITVMECDKVDKSVGIAEDSLSLAATDVPPPVNGHNRHLSRESTTTTSSLDPVEDFDTAFENITSAKAVSTHSDHSKQTPDINGAVVTEVVAEELKSDMGLFIEHTNNITAEQAKNFRPTTPVHNLGNPDGSQSPRPRLTTGNELTEGTAIYLGKHRNSIASATDDDFSTTDTVTSNISMGETLSPKSFENGKMRRPSISSEGSFTTVGMSEDYNINGIHDQLPNGDTHIEEPRMIPEIVETVETGVPYGMESFVPDMNHVVENEVETHEVNGIEEEIVMSVSQDNASRPMLESSPSLELSRSSSAAELAQYMNSPKEELVLTKEDRKSLDYRGSPMIENQRKQEVKEESKKLSPSNEKRSPKIRLDGYTLSIDSESDTIDSESTQDDSIPLAAQTNLKKQIERWQKQLQEHLNDNSGLYTAQEQEKLREKVDQWNKQLKELNVTDSSGFRLLEQKVMKQQIELWQRKLSAKERQSDGAKKYKEQEIEFLKKQVQVWKQKIKVIEKTSSLYTIEEREVLQEQIDLWQNQLDKKGCDTDSSTKEQNLLRHQIEVWKKNLKDKKFAGHSFSAQEQDILRRQLIVWQKQLHWYKDGDSSSQREILKEQVNVWHSQLQDVQSHQDKDSKVEQDILEQQIELWQNKMNEKNSGSEALVMKQIDIWKKQTRDNQNPDNGFLVIEQQLLEREIQLWNKKLNGNDIESETFLAEEMDVLCDKIDLYQKKLQKNNETNSTMEPIEQDLLKLQVDLWQQKLAAMQERKESLQKYNEEQQNILKFQIELWQDKLAHQNIDINFRGTELKGSELLAKEIDIWQRWLDVKREKKETRIKFKLLNEELQKDQIRLWQDHLDIIKNNTLGYTEEEREILMQQIELWQRGLVENKDKKIIHLAAEQDILKKYIDLWYTKMKRNSDTSIGEEESDVREQISIWKKQLKLFNVEETLLPHSVQQDIINQQIMVWQKKREKCQTEKDTDELGKIESEILQQQIELWQNDLLDYEKSQNQNENVPQKQIKLLQRKLSKTDKDVNPEITAQENAIVNRQIDFYTKMSSLDEGYNAEYITDEQEILEKQINLARLKLSQTDGSSYYSETEYDLLQKQVNLWHRQLIAIQHRLDIRKKLVVQEQNLLKEQISLWEAKLKTHLGPSSHTEEQKAMQEQLEIWQQQLEDHKTSILNKGSNVKEDPLADKMAQMLKSQEEIIQSFQEGLKHLPENLKNQVRSSPSSPQTKVRSSKGILPPPPELPQRPISPKEIKPQIKPITNFPPPPETFSDKSQKQKENSKTKSSSNSVPPVPPKPATPPPKLPFTVNLKKVGPPKENSPPVKTEVNFFRKQNDTEDSGVVRAVPAMVVLKPPSVAPKPKRKLPEPELTPREQLLMEIKNSSRGNLKGVKLKDTNWSKDSQS</sequence>
<feature type="compositionally biased region" description="Polar residues" evidence="2">
    <location>
        <begin position="209"/>
        <end position="249"/>
    </location>
</feature>
<feature type="coiled-coil region" evidence="1">
    <location>
        <begin position="2141"/>
        <end position="2168"/>
    </location>
</feature>
<gene>
    <name evidence="5" type="primary">LOC115210393</name>
</gene>
<feature type="compositionally biased region" description="Basic residues" evidence="2">
    <location>
        <begin position="391"/>
        <end position="401"/>
    </location>
</feature>
<keyword evidence="1" id="KW-0175">Coiled coil</keyword>
<reference evidence="5" key="1">
    <citation type="submission" date="2025-08" db="UniProtKB">
        <authorList>
            <consortium name="RefSeq"/>
        </authorList>
    </citation>
    <scope>IDENTIFICATION</scope>
</reference>
<feature type="compositionally biased region" description="Polar residues" evidence="2">
    <location>
        <begin position="257"/>
        <end position="273"/>
    </location>
</feature>
<feature type="compositionally biased region" description="Polar residues" evidence="2">
    <location>
        <begin position="490"/>
        <end position="505"/>
    </location>
</feature>
<name>A0A7E6ETK1_9MOLL</name>
<feature type="region of interest" description="Disordered" evidence="2">
    <location>
        <begin position="1"/>
        <end position="441"/>
    </location>
</feature>
<feature type="compositionally biased region" description="Basic and acidic residues" evidence="2">
    <location>
        <begin position="2783"/>
        <end position="2795"/>
    </location>
</feature>
<feature type="region of interest" description="Disordered" evidence="2">
    <location>
        <begin position="2772"/>
        <end position="2795"/>
    </location>
</feature>
<evidence type="ECO:0000313" key="4">
    <source>
        <dbReference type="Proteomes" id="UP000515154"/>
    </source>
</evidence>
<keyword evidence="4" id="KW-1185">Reference proteome</keyword>
<evidence type="ECO:0000313" key="5">
    <source>
        <dbReference type="RefSeq" id="XP_036358280.1"/>
    </source>
</evidence>
<feature type="domain" description="Cordon-bleu ubiquitin-like" evidence="3">
    <location>
        <begin position="859"/>
        <end position="926"/>
    </location>
</feature>
<proteinExistence type="predicted"/>
<dbReference type="Pfam" id="PF09469">
    <property type="entry name" value="Cobl"/>
    <property type="match status" value="1"/>
</dbReference>
<feature type="region of interest" description="Disordered" evidence="2">
    <location>
        <begin position="1564"/>
        <end position="1603"/>
    </location>
</feature>
<feature type="compositionally biased region" description="Polar residues" evidence="2">
    <location>
        <begin position="1574"/>
        <end position="1585"/>
    </location>
</feature>
<organism evidence="4 5">
    <name type="scientific">Octopus sinensis</name>
    <name type="common">East Asian common octopus</name>
    <dbReference type="NCBI Taxonomy" id="2607531"/>
    <lineage>
        <taxon>Eukaryota</taxon>
        <taxon>Metazoa</taxon>
        <taxon>Spiralia</taxon>
        <taxon>Lophotrochozoa</taxon>
        <taxon>Mollusca</taxon>
        <taxon>Cephalopoda</taxon>
        <taxon>Coleoidea</taxon>
        <taxon>Octopodiformes</taxon>
        <taxon>Octopoda</taxon>
        <taxon>Incirrata</taxon>
        <taxon>Octopodidae</taxon>
        <taxon>Octopus</taxon>
    </lineage>
</organism>
<dbReference type="RefSeq" id="XP_036358280.1">
    <property type="nucleotide sequence ID" value="XM_036502387.1"/>
</dbReference>
<feature type="compositionally biased region" description="Low complexity" evidence="2">
    <location>
        <begin position="149"/>
        <end position="177"/>
    </location>
</feature>
<feature type="compositionally biased region" description="Polar residues" evidence="2">
    <location>
        <begin position="301"/>
        <end position="313"/>
    </location>
</feature>
<accession>A0A7E6ETK1</accession>
<feature type="compositionally biased region" description="Polar residues" evidence="2">
    <location>
        <begin position="574"/>
        <end position="611"/>
    </location>
</feature>
<dbReference type="InterPro" id="IPR019025">
    <property type="entry name" value="Cordon-bleu_ubiquitin_domain"/>
</dbReference>
<feature type="region of interest" description="Disordered" evidence="2">
    <location>
        <begin position="628"/>
        <end position="650"/>
    </location>
</feature>
<feature type="compositionally biased region" description="Pro residues" evidence="2">
    <location>
        <begin position="1379"/>
        <end position="1395"/>
    </location>
</feature>
<feature type="region of interest" description="Disordered" evidence="2">
    <location>
        <begin position="1375"/>
        <end position="1398"/>
    </location>
</feature>
<feature type="compositionally biased region" description="Polar residues" evidence="2">
    <location>
        <begin position="38"/>
        <end position="47"/>
    </location>
</feature>
<feature type="compositionally biased region" description="Pro residues" evidence="2">
    <location>
        <begin position="178"/>
        <end position="190"/>
    </location>
</feature>
<feature type="compositionally biased region" description="Polar residues" evidence="2">
    <location>
        <begin position="1069"/>
        <end position="1105"/>
    </location>
</feature>
<protein>
    <submittedName>
        <fullName evidence="5">Uncharacterized protein LOC115210393 isoform X1</fullName>
    </submittedName>
</protein>
<feature type="region of interest" description="Disordered" evidence="2">
    <location>
        <begin position="1042"/>
        <end position="1162"/>
    </location>
</feature>
<feature type="compositionally biased region" description="Basic and acidic residues" evidence="2">
    <location>
        <begin position="1737"/>
        <end position="1761"/>
    </location>
</feature>
<feature type="region of interest" description="Disordered" evidence="2">
    <location>
        <begin position="1720"/>
        <end position="1761"/>
    </location>
</feature>
<dbReference type="Gene3D" id="3.10.20.90">
    <property type="entry name" value="Phosphatidylinositol 3-kinase Catalytic Subunit, Chain A, domain 1"/>
    <property type="match status" value="1"/>
</dbReference>
<feature type="compositionally biased region" description="Polar residues" evidence="2">
    <location>
        <begin position="1138"/>
        <end position="1153"/>
    </location>
</feature>
<feature type="compositionally biased region" description="Pro residues" evidence="2">
    <location>
        <begin position="2683"/>
        <end position="2696"/>
    </location>
</feature>
<feature type="region of interest" description="Disordered" evidence="2">
    <location>
        <begin position="1680"/>
        <end position="1700"/>
    </location>
</feature>
<feature type="region of interest" description="Disordered" evidence="2">
    <location>
        <begin position="456"/>
        <end position="611"/>
    </location>
</feature>
<feature type="compositionally biased region" description="Polar residues" evidence="2">
    <location>
        <begin position="1"/>
        <end position="14"/>
    </location>
</feature>
<dbReference type="GO" id="GO:0003785">
    <property type="term" value="F:actin monomer binding"/>
    <property type="evidence" value="ECO:0007669"/>
    <property type="project" value="InterPro"/>
</dbReference>
<dbReference type="InterPro" id="IPR039895">
    <property type="entry name" value="COBL-like"/>
</dbReference>
<feature type="coiled-coil region" evidence="1">
    <location>
        <begin position="1792"/>
        <end position="1904"/>
    </location>
</feature>
<dbReference type="PANTHER" id="PTHR21557">
    <property type="entry name" value="CORDON-BLEU"/>
    <property type="match status" value="1"/>
</dbReference>
<dbReference type="KEGG" id="osn:115210393"/>
<evidence type="ECO:0000256" key="1">
    <source>
        <dbReference type="SAM" id="Coils"/>
    </source>
</evidence>
<feature type="compositionally biased region" description="Polar residues" evidence="2">
    <location>
        <begin position="115"/>
        <end position="146"/>
    </location>
</feature>
<feature type="region of interest" description="Disordered" evidence="2">
    <location>
        <begin position="1422"/>
        <end position="1449"/>
    </location>
</feature>
<feature type="compositionally biased region" description="Polar residues" evidence="2">
    <location>
        <begin position="58"/>
        <end position="100"/>
    </location>
</feature>
<feature type="region of interest" description="Disordered" evidence="2">
    <location>
        <begin position="663"/>
        <end position="693"/>
    </location>
</feature>
<dbReference type="PANTHER" id="PTHR21557:SF2">
    <property type="entry name" value="CORDON-BLEU PROTEIN-LIKE 1"/>
    <property type="match status" value="1"/>
</dbReference>
<feature type="compositionally biased region" description="Polar residues" evidence="2">
    <location>
        <begin position="513"/>
        <end position="563"/>
    </location>
</feature>
<feature type="region of interest" description="Disordered" evidence="2">
    <location>
        <begin position="951"/>
        <end position="980"/>
    </location>
</feature>